<evidence type="ECO:0000259" key="2">
    <source>
        <dbReference type="Pfam" id="PF22725"/>
    </source>
</evidence>
<protein>
    <recommendedName>
        <fullName evidence="4">Gfo/Idh/MocA-like oxidoreductase N-terminal domain-containing protein</fullName>
    </recommendedName>
</protein>
<dbReference type="GO" id="GO:0000166">
    <property type="term" value="F:nucleotide binding"/>
    <property type="evidence" value="ECO:0007669"/>
    <property type="project" value="InterPro"/>
</dbReference>
<dbReference type="EMBL" id="UINC01093612">
    <property type="protein sequence ID" value="SVC48168.1"/>
    <property type="molecule type" value="Genomic_DNA"/>
</dbReference>
<dbReference type="PANTHER" id="PTHR43249">
    <property type="entry name" value="UDP-N-ACETYL-2-AMINO-2-DEOXY-D-GLUCURONATE OXIDASE"/>
    <property type="match status" value="1"/>
</dbReference>
<name>A0A382MI50_9ZZZZ</name>
<proteinExistence type="predicted"/>
<evidence type="ECO:0000259" key="1">
    <source>
        <dbReference type="Pfam" id="PF01408"/>
    </source>
</evidence>
<dbReference type="InterPro" id="IPR052515">
    <property type="entry name" value="Gfo/Idh/MocA_Oxidoreductase"/>
</dbReference>
<dbReference type="Pfam" id="PF22725">
    <property type="entry name" value="GFO_IDH_MocA_C3"/>
    <property type="match status" value="1"/>
</dbReference>
<dbReference type="Gene3D" id="3.30.360.10">
    <property type="entry name" value="Dihydrodipicolinate Reductase, domain 2"/>
    <property type="match status" value="1"/>
</dbReference>
<feature type="domain" description="GFO/IDH/MocA-like oxidoreductase" evidence="2">
    <location>
        <begin position="157"/>
        <end position="238"/>
    </location>
</feature>
<evidence type="ECO:0008006" key="4">
    <source>
        <dbReference type="Google" id="ProtNLM"/>
    </source>
</evidence>
<reference evidence="3" key="1">
    <citation type="submission" date="2018-05" db="EMBL/GenBank/DDBJ databases">
        <authorList>
            <person name="Lanie J.A."/>
            <person name="Ng W.-L."/>
            <person name="Kazmierczak K.M."/>
            <person name="Andrzejewski T.M."/>
            <person name="Davidsen T.M."/>
            <person name="Wayne K.J."/>
            <person name="Tettelin H."/>
            <person name="Glass J.I."/>
            <person name="Rusch D."/>
            <person name="Podicherti R."/>
            <person name="Tsui H.-C.T."/>
            <person name="Winkler M.E."/>
        </authorList>
    </citation>
    <scope>NUCLEOTIDE SEQUENCE</scope>
</reference>
<organism evidence="3">
    <name type="scientific">marine metagenome</name>
    <dbReference type="NCBI Taxonomy" id="408172"/>
    <lineage>
        <taxon>unclassified sequences</taxon>
        <taxon>metagenomes</taxon>
        <taxon>ecological metagenomes</taxon>
    </lineage>
</organism>
<dbReference type="InterPro" id="IPR055170">
    <property type="entry name" value="GFO_IDH_MocA-like_dom"/>
</dbReference>
<dbReference type="InterPro" id="IPR036291">
    <property type="entry name" value="NAD(P)-bd_dom_sf"/>
</dbReference>
<accession>A0A382MI50</accession>
<dbReference type="Pfam" id="PF01408">
    <property type="entry name" value="GFO_IDH_MocA"/>
    <property type="match status" value="1"/>
</dbReference>
<sequence>MGIKYKVAIIGCGSMSSNHVYGYLTTDKFNIVAISDPHVDAMLEFDSIFGHMENYSPKHFTDSLEMLNYSDYDVISIGTWHKLHSKWTIEAARHHPRIILCEKPMAESLKSAKDMIKSCEENNVSLIIGHQRRFLPSFIEAKDLIFSGEIGKVELIKADSAMGLFNWSTHHFDMFRFLLGDVDCDWVMGAIERNSNRFEREIKIEDKAVGTFGFENGTVATLLSDLTTNFYQGCMLYGS</sequence>
<feature type="domain" description="Gfo/Idh/MocA-like oxidoreductase N-terminal" evidence="1">
    <location>
        <begin position="6"/>
        <end position="130"/>
    </location>
</feature>
<dbReference type="Gene3D" id="3.40.50.720">
    <property type="entry name" value="NAD(P)-binding Rossmann-like Domain"/>
    <property type="match status" value="1"/>
</dbReference>
<feature type="non-terminal residue" evidence="3">
    <location>
        <position position="239"/>
    </location>
</feature>
<dbReference type="AlphaFoldDB" id="A0A382MI50"/>
<dbReference type="InterPro" id="IPR000683">
    <property type="entry name" value="Gfo/Idh/MocA-like_OxRdtase_N"/>
</dbReference>
<dbReference type="PANTHER" id="PTHR43249:SF1">
    <property type="entry name" value="D-GLUCOSIDE 3-DEHYDROGENASE"/>
    <property type="match status" value="1"/>
</dbReference>
<dbReference type="SUPFAM" id="SSF51735">
    <property type="entry name" value="NAD(P)-binding Rossmann-fold domains"/>
    <property type="match status" value="1"/>
</dbReference>
<gene>
    <name evidence="3" type="ORF">METZ01_LOCUS301022</name>
</gene>
<evidence type="ECO:0000313" key="3">
    <source>
        <dbReference type="EMBL" id="SVC48168.1"/>
    </source>
</evidence>